<sequence>MTNSRMHAAIALCSVLILSAFVAFLPPVPPVSAQSHAQRICREQGITPRSEVYKYCLLHVGRAVERGEPMLAREVARFTVDAHEACRLNGLEPQTPDFRACIDRETQSLGIWLR</sequence>
<evidence type="ECO:0000313" key="3">
    <source>
        <dbReference type="Proteomes" id="UP000321058"/>
    </source>
</evidence>
<dbReference type="Proteomes" id="UP000321058">
    <property type="component" value="Unassembled WGS sequence"/>
</dbReference>
<evidence type="ECO:0000313" key="2">
    <source>
        <dbReference type="EMBL" id="GEP61398.1"/>
    </source>
</evidence>
<gene>
    <name evidence="2" type="ORF">RSO01_85640</name>
</gene>
<reference evidence="2 3" key="1">
    <citation type="submission" date="2019-07" db="EMBL/GenBank/DDBJ databases">
        <title>Whole genome shotgun sequence of Reyranella soli NBRC 108950.</title>
        <authorList>
            <person name="Hosoyama A."/>
            <person name="Uohara A."/>
            <person name="Ohji S."/>
            <person name="Ichikawa N."/>
        </authorList>
    </citation>
    <scope>NUCLEOTIDE SEQUENCE [LARGE SCALE GENOMIC DNA]</scope>
    <source>
        <strain evidence="2 3">NBRC 108950</strain>
    </source>
</reference>
<keyword evidence="1" id="KW-0732">Signal</keyword>
<evidence type="ECO:0000256" key="1">
    <source>
        <dbReference type="SAM" id="SignalP"/>
    </source>
</evidence>
<dbReference type="AlphaFoldDB" id="A0A512NR17"/>
<protein>
    <submittedName>
        <fullName evidence="2">Uncharacterized protein</fullName>
    </submittedName>
</protein>
<name>A0A512NR17_9HYPH</name>
<comment type="caution">
    <text evidence="2">The sequence shown here is derived from an EMBL/GenBank/DDBJ whole genome shotgun (WGS) entry which is preliminary data.</text>
</comment>
<accession>A0A512NR17</accession>
<dbReference type="OrthoDB" id="7376161at2"/>
<dbReference type="RefSeq" id="WP_147156697.1">
    <property type="nucleotide sequence ID" value="NZ_BKAJ01000220.1"/>
</dbReference>
<feature type="chain" id="PRO_5021983070" evidence="1">
    <location>
        <begin position="34"/>
        <end position="114"/>
    </location>
</feature>
<proteinExistence type="predicted"/>
<organism evidence="2 3">
    <name type="scientific">Reyranella soli</name>
    <dbReference type="NCBI Taxonomy" id="1230389"/>
    <lineage>
        <taxon>Bacteria</taxon>
        <taxon>Pseudomonadati</taxon>
        <taxon>Pseudomonadota</taxon>
        <taxon>Alphaproteobacteria</taxon>
        <taxon>Hyphomicrobiales</taxon>
        <taxon>Reyranellaceae</taxon>
        <taxon>Reyranella</taxon>
    </lineage>
</organism>
<feature type="signal peptide" evidence="1">
    <location>
        <begin position="1"/>
        <end position="33"/>
    </location>
</feature>
<keyword evidence="3" id="KW-1185">Reference proteome</keyword>
<dbReference type="EMBL" id="BKAJ01000220">
    <property type="protein sequence ID" value="GEP61398.1"/>
    <property type="molecule type" value="Genomic_DNA"/>
</dbReference>